<feature type="transmembrane region" description="Helical" evidence="16">
    <location>
        <begin position="173"/>
        <end position="194"/>
    </location>
</feature>
<evidence type="ECO:0000256" key="9">
    <source>
        <dbReference type="ARBA" id="ARBA00044648"/>
    </source>
</evidence>
<evidence type="ECO:0000259" key="17">
    <source>
        <dbReference type="PROSITE" id="PS50850"/>
    </source>
</evidence>
<evidence type="ECO:0000256" key="1">
    <source>
        <dbReference type="ARBA" id="ARBA00004141"/>
    </source>
</evidence>
<keyword evidence="6 16" id="KW-1133">Transmembrane helix</keyword>
<dbReference type="AlphaFoldDB" id="A0A7S2RIC0"/>
<dbReference type="Pfam" id="PF00083">
    <property type="entry name" value="Sugar_tr"/>
    <property type="match status" value="1"/>
</dbReference>
<gene>
    <name evidence="18" type="ORF">RMAR1173_LOCUS4817</name>
</gene>
<dbReference type="InterPro" id="IPR003663">
    <property type="entry name" value="Sugar/inositol_transpt"/>
</dbReference>
<feature type="transmembrane region" description="Helical" evidence="16">
    <location>
        <begin position="261"/>
        <end position="285"/>
    </location>
</feature>
<organism evidence="18">
    <name type="scientific">Rhizochromulina marina</name>
    <dbReference type="NCBI Taxonomy" id="1034831"/>
    <lineage>
        <taxon>Eukaryota</taxon>
        <taxon>Sar</taxon>
        <taxon>Stramenopiles</taxon>
        <taxon>Ochrophyta</taxon>
        <taxon>Dictyochophyceae</taxon>
        <taxon>Rhizochromulinales</taxon>
        <taxon>Rhizochromulina</taxon>
    </lineage>
</organism>
<comment type="catalytic activity">
    <reaction evidence="10">
        <text>D-xylose(out) = D-xylose(in)</text>
        <dbReference type="Rhea" id="RHEA:78427"/>
        <dbReference type="ChEBI" id="CHEBI:53455"/>
    </reaction>
    <physiologicalReaction direction="left-to-right" evidence="10">
        <dbReference type="Rhea" id="RHEA:78428"/>
    </physiologicalReaction>
</comment>
<comment type="subcellular location">
    <subcellularLocation>
        <location evidence="1">Membrane</location>
        <topology evidence="1">Multi-pass membrane protein</topology>
    </subcellularLocation>
</comment>
<evidence type="ECO:0000256" key="13">
    <source>
        <dbReference type="ARBA" id="ARBA00044710"/>
    </source>
</evidence>
<feature type="transmembrane region" description="Helical" evidence="16">
    <location>
        <begin position="82"/>
        <end position="101"/>
    </location>
</feature>
<dbReference type="PROSITE" id="PS00217">
    <property type="entry name" value="SUGAR_TRANSPORT_2"/>
    <property type="match status" value="1"/>
</dbReference>
<evidence type="ECO:0000256" key="16">
    <source>
        <dbReference type="SAM" id="Phobius"/>
    </source>
</evidence>
<evidence type="ECO:0000256" key="3">
    <source>
        <dbReference type="ARBA" id="ARBA00011738"/>
    </source>
</evidence>
<dbReference type="NCBIfam" id="TIGR00879">
    <property type="entry name" value="SP"/>
    <property type="match status" value="1"/>
</dbReference>
<feature type="transmembrane region" description="Helical" evidence="16">
    <location>
        <begin position="360"/>
        <end position="382"/>
    </location>
</feature>
<protein>
    <recommendedName>
        <fullName evidence="14">Hexose transporter 1</fullName>
    </recommendedName>
</protein>
<comment type="catalytic activity">
    <reaction evidence="8">
        <text>D-galactose(in) = D-galactose(out)</text>
        <dbReference type="Rhea" id="RHEA:34915"/>
        <dbReference type="ChEBI" id="CHEBI:4139"/>
    </reaction>
    <physiologicalReaction direction="right-to-left" evidence="8">
        <dbReference type="Rhea" id="RHEA:34917"/>
    </physiologicalReaction>
</comment>
<evidence type="ECO:0000256" key="15">
    <source>
        <dbReference type="RuleBase" id="RU003346"/>
    </source>
</evidence>
<evidence type="ECO:0000256" key="4">
    <source>
        <dbReference type="ARBA" id="ARBA00022448"/>
    </source>
</evidence>
<proteinExistence type="inferred from homology"/>
<comment type="subunit">
    <text evidence="3">Homodimer.</text>
</comment>
<feature type="transmembrane region" description="Helical" evidence="16">
    <location>
        <begin position="141"/>
        <end position="167"/>
    </location>
</feature>
<feature type="transmembrane region" description="Helical" evidence="16">
    <location>
        <begin position="297"/>
        <end position="320"/>
    </location>
</feature>
<feature type="transmembrane region" description="Helical" evidence="16">
    <location>
        <begin position="327"/>
        <end position="348"/>
    </location>
</feature>
<keyword evidence="5 16" id="KW-0812">Transmembrane</keyword>
<dbReference type="InterPro" id="IPR050814">
    <property type="entry name" value="Myo-inositol_Transporter"/>
</dbReference>
<dbReference type="GO" id="GO:0016324">
    <property type="term" value="C:apical plasma membrane"/>
    <property type="evidence" value="ECO:0007669"/>
    <property type="project" value="TreeGrafter"/>
</dbReference>
<name>A0A7S2RIC0_9STRA</name>
<evidence type="ECO:0000256" key="11">
    <source>
        <dbReference type="ARBA" id="ARBA00044662"/>
    </source>
</evidence>
<comment type="similarity">
    <text evidence="2 15">Belongs to the major facilitator superfamily. Sugar transporter (TC 2.A.1.1) family.</text>
</comment>
<dbReference type="SUPFAM" id="SSF103473">
    <property type="entry name" value="MFS general substrate transporter"/>
    <property type="match status" value="1"/>
</dbReference>
<feature type="transmembrane region" description="Helical" evidence="16">
    <location>
        <begin position="421"/>
        <end position="442"/>
    </location>
</feature>
<evidence type="ECO:0000256" key="2">
    <source>
        <dbReference type="ARBA" id="ARBA00010992"/>
    </source>
</evidence>
<sequence length="500" mass="53071">MAGRWPSASWTLICLTGLSALGGFLFGYDTGVVSGAEVFMKNDQQLGLSDLEIELVVSVTVGAAALATAVSGFPMQVYGRKPIIMVACVAYTCGSLAVALAKGLGLLLLGRSLLGVGVGLSSMSTPIYLAEMAPSEIRGMLVACFNLNIVLGQLVACLVNMACTTIGDDDLRWRVSMGIAAVPAVIQFAGFLALPESPRWLAQNGRIHSAVKVLRSLRGAGTSEEQLQEDIQALGELPQDDIGDLASVIRDIRSKVHYQRIFRLGMGLMAFQQLTGINTIMYYGGDILERTGFADSSSVALTAVLAAAQGLGILISIPLFDRYGRRPLILCSTVGVVVSLVVVGLSFLGGVENKVCQATALTGLLGYLVSFGVGLSPGPWIVNAEIYPLSVRGVGNSAATTVNWLFNFAISASFLTIVNSVGIGASFLGFAAIGVVGFMLLLRHLPETSGRSLEDIELLFRVSRNDTGQWASFGREDYTTAGWRADLIEDEDDERRPLDK</sequence>
<dbReference type="InterPro" id="IPR005828">
    <property type="entry name" value="MFS_sugar_transport-like"/>
</dbReference>
<evidence type="ECO:0000256" key="10">
    <source>
        <dbReference type="ARBA" id="ARBA00044656"/>
    </source>
</evidence>
<evidence type="ECO:0000256" key="5">
    <source>
        <dbReference type="ARBA" id="ARBA00022692"/>
    </source>
</evidence>
<comment type="catalytic activity">
    <reaction evidence="12">
        <text>D-glucosamine(out) = D-glucosamine(in)</text>
        <dbReference type="Rhea" id="RHEA:78423"/>
        <dbReference type="ChEBI" id="CHEBI:58723"/>
    </reaction>
    <physiologicalReaction direction="left-to-right" evidence="12">
        <dbReference type="Rhea" id="RHEA:78424"/>
    </physiologicalReaction>
</comment>
<dbReference type="PANTHER" id="PTHR48020:SF12">
    <property type="entry name" value="PROTON MYO-INOSITOL COTRANSPORTER"/>
    <property type="match status" value="1"/>
</dbReference>
<feature type="domain" description="Major facilitator superfamily (MFS) profile" evidence="17">
    <location>
        <begin position="15"/>
        <end position="449"/>
    </location>
</feature>
<comment type="catalytic activity">
    <reaction evidence="9">
        <text>D-glucose(out) = D-glucose(in)</text>
        <dbReference type="Rhea" id="RHEA:60376"/>
        <dbReference type="ChEBI" id="CHEBI:4167"/>
    </reaction>
    <physiologicalReaction direction="left-to-right" evidence="9">
        <dbReference type="Rhea" id="RHEA:60377"/>
    </physiologicalReaction>
</comment>
<dbReference type="InterPro" id="IPR020846">
    <property type="entry name" value="MFS_dom"/>
</dbReference>
<dbReference type="PRINTS" id="PR00171">
    <property type="entry name" value="SUGRTRNSPORT"/>
</dbReference>
<evidence type="ECO:0000256" key="8">
    <source>
        <dbReference type="ARBA" id="ARBA00044637"/>
    </source>
</evidence>
<feature type="transmembrane region" description="Helical" evidence="16">
    <location>
        <begin position="394"/>
        <end position="415"/>
    </location>
</feature>
<dbReference type="EMBL" id="HBHJ01007502">
    <property type="protein sequence ID" value="CAD9671852.1"/>
    <property type="molecule type" value="Transcribed_RNA"/>
</dbReference>
<evidence type="ECO:0000256" key="7">
    <source>
        <dbReference type="ARBA" id="ARBA00023136"/>
    </source>
</evidence>
<feature type="transmembrane region" description="Helical" evidence="16">
    <location>
        <begin position="51"/>
        <end position="70"/>
    </location>
</feature>
<reference evidence="18" key="1">
    <citation type="submission" date="2021-01" db="EMBL/GenBank/DDBJ databases">
        <authorList>
            <person name="Corre E."/>
            <person name="Pelletier E."/>
            <person name="Niang G."/>
            <person name="Scheremetjew M."/>
            <person name="Finn R."/>
            <person name="Kale V."/>
            <person name="Holt S."/>
            <person name="Cochrane G."/>
            <person name="Meng A."/>
            <person name="Brown T."/>
            <person name="Cohen L."/>
        </authorList>
    </citation>
    <scope>NUCLEOTIDE SEQUENCE</scope>
    <source>
        <strain evidence="18">CCMP1243</strain>
    </source>
</reference>
<evidence type="ECO:0000256" key="12">
    <source>
        <dbReference type="ARBA" id="ARBA00044668"/>
    </source>
</evidence>
<comment type="catalytic activity">
    <reaction evidence="13">
        <text>D-fructose(out) = D-fructose(in)</text>
        <dbReference type="Rhea" id="RHEA:60372"/>
        <dbReference type="ChEBI" id="CHEBI:37721"/>
    </reaction>
    <physiologicalReaction direction="left-to-right" evidence="13">
        <dbReference type="Rhea" id="RHEA:60373"/>
    </physiologicalReaction>
</comment>
<dbReference type="GO" id="GO:0005366">
    <property type="term" value="F:myo-inositol:proton symporter activity"/>
    <property type="evidence" value="ECO:0007669"/>
    <property type="project" value="TreeGrafter"/>
</dbReference>
<keyword evidence="4 15" id="KW-0813">Transport</keyword>
<dbReference type="InterPro" id="IPR036259">
    <property type="entry name" value="MFS_trans_sf"/>
</dbReference>
<accession>A0A7S2RIC0</accession>
<evidence type="ECO:0000256" key="14">
    <source>
        <dbReference type="ARBA" id="ARBA00044780"/>
    </source>
</evidence>
<comment type="catalytic activity">
    <reaction evidence="11">
        <text>D-mannose(out) = D-mannose(in)</text>
        <dbReference type="Rhea" id="RHEA:78391"/>
        <dbReference type="ChEBI" id="CHEBI:4208"/>
    </reaction>
    <physiologicalReaction direction="left-to-right" evidence="11">
        <dbReference type="Rhea" id="RHEA:78392"/>
    </physiologicalReaction>
</comment>
<keyword evidence="7 16" id="KW-0472">Membrane</keyword>
<dbReference type="PANTHER" id="PTHR48020">
    <property type="entry name" value="PROTON MYO-INOSITOL COTRANSPORTER"/>
    <property type="match status" value="1"/>
</dbReference>
<dbReference type="InterPro" id="IPR005829">
    <property type="entry name" value="Sugar_transporter_CS"/>
</dbReference>
<feature type="transmembrane region" description="Helical" evidence="16">
    <location>
        <begin position="107"/>
        <end position="129"/>
    </location>
</feature>
<evidence type="ECO:0000313" key="18">
    <source>
        <dbReference type="EMBL" id="CAD9671852.1"/>
    </source>
</evidence>
<evidence type="ECO:0000256" key="6">
    <source>
        <dbReference type="ARBA" id="ARBA00022989"/>
    </source>
</evidence>
<dbReference type="Gene3D" id="1.20.1250.20">
    <property type="entry name" value="MFS general substrate transporter like domains"/>
    <property type="match status" value="1"/>
</dbReference>
<dbReference type="PROSITE" id="PS50850">
    <property type="entry name" value="MFS"/>
    <property type="match status" value="1"/>
</dbReference>